<dbReference type="Proteomes" id="UP001152888">
    <property type="component" value="Unassembled WGS sequence"/>
</dbReference>
<feature type="region of interest" description="Disordered" evidence="5">
    <location>
        <begin position="85"/>
        <end position="143"/>
    </location>
</feature>
<evidence type="ECO:0000256" key="1">
    <source>
        <dbReference type="ARBA" id="ARBA00004201"/>
    </source>
</evidence>
<dbReference type="Gene3D" id="2.30.30.100">
    <property type="match status" value="1"/>
</dbReference>
<dbReference type="InterPro" id="IPR025762">
    <property type="entry name" value="DFDF"/>
</dbReference>
<dbReference type="InterPro" id="IPR025609">
    <property type="entry name" value="Lsm14-like_N"/>
</dbReference>
<dbReference type="SMART" id="SM01271">
    <property type="entry name" value="LSM14"/>
    <property type="match status" value="1"/>
</dbReference>
<dbReference type="InterPro" id="IPR034107">
    <property type="entry name" value="Lsm16_N"/>
</dbReference>
<dbReference type="InterPro" id="IPR019050">
    <property type="entry name" value="FDF_dom"/>
</dbReference>
<feature type="compositionally biased region" description="Polar residues" evidence="5">
    <location>
        <begin position="121"/>
        <end position="135"/>
    </location>
</feature>
<keyword evidence="9" id="KW-1185">Reference proteome</keyword>
<dbReference type="PROSITE" id="PS51385">
    <property type="entry name" value="YJEF_N"/>
    <property type="match status" value="1"/>
</dbReference>
<dbReference type="Gene3D" id="3.40.50.10260">
    <property type="entry name" value="YjeF N-terminal domain"/>
    <property type="match status" value="1"/>
</dbReference>
<dbReference type="Pfam" id="PF03853">
    <property type="entry name" value="YjeF_N"/>
    <property type="match status" value="1"/>
</dbReference>
<evidence type="ECO:0000256" key="4">
    <source>
        <dbReference type="ARBA" id="ARBA00022490"/>
    </source>
</evidence>
<evidence type="ECO:0000259" key="6">
    <source>
        <dbReference type="PROSITE" id="PS51385"/>
    </source>
</evidence>
<proteinExistence type="inferred from homology"/>
<comment type="caution">
    <text evidence="8">The sequence shown here is derived from an EMBL/GenBank/DDBJ whole genome shotgun (WGS) entry which is preliminary data.</text>
</comment>
<evidence type="ECO:0000313" key="8">
    <source>
        <dbReference type="EMBL" id="CAH1966848.1"/>
    </source>
</evidence>
<dbReference type="GO" id="GO:0000932">
    <property type="term" value="C:P-body"/>
    <property type="evidence" value="ECO:0007669"/>
    <property type="project" value="UniProtKB-SubCell"/>
</dbReference>
<reference evidence="8" key="1">
    <citation type="submission" date="2022-03" db="EMBL/GenBank/DDBJ databases">
        <authorList>
            <person name="Sayadi A."/>
        </authorList>
    </citation>
    <scope>NUCLEOTIDE SEQUENCE</scope>
</reference>
<organism evidence="8 9">
    <name type="scientific">Acanthoscelides obtectus</name>
    <name type="common">Bean weevil</name>
    <name type="synonym">Bruchus obtectus</name>
    <dbReference type="NCBI Taxonomy" id="200917"/>
    <lineage>
        <taxon>Eukaryota</taxon>
        <taxon>Metazoa</taxon>
        <taxon>Ecdysozoa</taxon>
        <taxon>Arthropoda</taxon>
        <taxon>Hexapoda</taxon>
        <taxon>Insecta</taxon>
        <taxon>Pterygota</taxon>
        <taxon>Neoptera</taxon>
        <taxon>Endopterygota</taxon>
        <taxon>Coleoptera</taxon>
        <taxon>Polyphaga</taxon>
        <taxon>Cucujiformia</taxon>
        <taxon>Chrysomeloidea</taxon>
        <taxon>Chrysomelidae</taxon>
        <taxon>Bruchinae</taxon>
        <taxon>Bruchini</taxon>
        <taxon>Acanthoscelides</taxon>
    </lineage>
</organism>
<dbReference type="SUPFAM" id="SSF64153">
    <property type="entry name" value="YjeF N-terminal domain-like"/>
    <property type="match status" value="1"/>
</dbReference>
<protein>
    <recommendedName>
        <fullName evidence="3">Enhancer of mRNA-decapping protein 3</fullName>
    </recommendedName>
</protein>
<dbReference type="CDD" id="cd01737">
    <property type="entry name" value="LSm16_N"/>
    <property type="match status" value="1"/>
</dbReference>
<dbReference type="GO" id="GO:0003729">
    <property type="term" value="F:mRNA binding"/>
    <property type="evidence" value="ECO:0007669"/>
    <property type="project" value="InterPro"/>
</dbReference>
<dbReference type="PROSITE" id="PS51512">
    <property type="entry name" value="DFDF"/>
    <property type="match status" value="1"/>
</dbReference>
<dbReference type="GO" id="GO:0033962">
    <property type="term" value="P:P-body assembly"/>
    <property type="evidence" value="ECO:0007669"/>
    <property type="project" value="TreeGrafter"/>
</dbReference>
<evidence type="ECO:0000256" key="3">
    <source>
        <dbReference type="ARBA" id="ARBA00015797"/>
    </source>
</evidence>
<sequence length="463" mass="51734">MAQWIGYMVSIKCREELGIFQGEIKAATNQQITLTKAFCNGFPCEHNEVRIRACDILDLKLIDKQSEMTQQHSTVTIAKPIAKRAGRTQSASENIAVASSSSKPSGSQTRSKPIDIVDVRQNGSDQVNSFKNNTPNKREKGKGKWIKGWKDEECFGSPLDHSISKDFDFEKNLALFNKRALWDELNAQRPDFVKNAENKKNAKYRHDENVIATMPTAYRQIEVPKQDFCEYVTDDGLIIPSISRTLRTKLFEAAERLGLTWEKRVELMGRAATEISIQLLGGGHRLNPQNTHQWPTVVILAGPYKQGAISINAGRQLASHGVRIVLYLMSTEVPILKKELSLYMLTKNRVVTNIGDLPNVSDLIIVGLCEESDSPRRYPGMAQWINKNKAPVLALDPPTIGTPGISPKFSLLPVLPLPHSSNNGKLYLCNLGFPVDIFNEVGIKYKSPFGPKFVIPLHPKEDC</sequence>
<comment type="similarity">
    <text evidence="2">Belongs to the EDC3 family.</text>
</comment>
<accession>A0A9P0P270</accession>
<keyword evidence="4" id="KW-0963">Cytoplasm</keyword>
<dbReference type="InterPro" id="IPR036652">
    <property type="entry name" value="YjeF_N_dom_sf"/>
</dbReference>
<gene>
    <name evidence="8" type="ORF">ACAOBT_LOCUS7064</name>
</gene>
<evidence type="ECO:0000313" key="9">
    <source>
        <dbReference type="Proteomes" id="UP001152888"/>
    </source>
</evidence>
<dbReference type="FunFam" id="3.40.50.10260:FF:000009">
    <property type="entry name" value="AGAP003131-PA"/>
    <property type="match status" value="1"/>
</dbReference>
<feature type="domain" description="YjeF N-terminal" evidence="6">
    <location>
        <begin position="243"/>
        <end position="439"/>
    </location>
</feature>
<evidence type="ECO:0000256" key="5">
    <source>
        <dbReference type="SAM" id="MobiDB-lite"/>
    </source>
</evidence>
<dbReference type="OrthoDB" id="10030313at2759"/>
<dbReference type="GO" id="GO:0031087">
    <property type="term" value="P:deadenylation-independent decapping of nuclear-transcribed mRNA"/>
    <property type="evidence" value="ECO:0007669"/>
    <property type="project" value="InterPro"/>
</dbReference>
<evidence type="ECO:0000256" key="2">
    <source>
        <dbReference type="ARBA" id="ARBA00006610"/>
    </source>
</evidence>
<dbReference type="SMART" id="SM01199">
    <property type="entry name" value="FDF"/>
    <property type="match status" value="1"/>
</dbReference>
<dbReference type="Pfam" id="PF09532">
    <property type="entry name" value="FDF"/>
    <property type="match status" value="1"/>
</dbReference>
<comment type="subcellular location">
    <subcellularLocation>
        <location evidence="1">Cytoplasm</location>
        <location evidence="1">P-body</location>
    </subcellularLocation>
</comment>
<dbReference type="PANTHER" id="PTHR13612:SF0">
    <property type="entry name" value="ENHANCER OF MRNA-DECAPPING PROTEIN 3"/>
    <property type="match status" value="1"/>
</dbReference>
<dbReference type="EMBL" id="CAKOFQ010006738">
    <property type="protein sequence ID" value="CAH1966848.1"/>
    <property type="molecule type" value="Genomic_DNA"/>
</dbReference>
<feature type="domain" description="DFDF" evidence="7">
    <location>
        <begin position="155"/>
        <end position="191"/>
    </location>
</feature>
<dbReference type="AlphaFoldDB" id="A0A9P0P270"/>
<dbReference type="InterPro" id="IPR004443">
    <property type="entry name" value="YjeF_N_dom"/>
</dbReference>
<name>A0A9P0P270_ACAOB</name>
<feature type="compositionally biased region" description="Low complexity" evidence="5">
    <location>
        <begin position="99"/>
        <end position="111"/>
    </location>
</feature>
<evidence type="ECO:0000259" key="7">
    <source>
        <dbReference type="PROSITE" id="PS51512"/>
    </source>
</evidence>
<dbReference type="PANTHER" id="PTHR13612">
    <property type="entry name" value="ENHANCER OF MRNA-DECAPPING PROTEIN 3"/>
    <property type="match status" value="1"/>
</dbReference>